<dbReference type="PANTHER" id="PTHR13620:SF104">
    <property type="entry name" value="EXONUCLEASE 3'-5' DOMAIN-CONTAINING PROTEIN 2"/>
    <property type="match status" value="1"/>
</dbReference>
<feature type="domain" description="3'-5' exonuclease" evidence="16">
    <location>
        <begin position="52"/>
        <end position="235"/>
    </location>
</feature>
<keyword evidence="4 15" id="KW-0812">Transmembrane</keyword>
<evidence type="ECO:0000256" key="4">
    <source>
        <dbReference type="ARBA" id="ARBA00022692"/>
    </source>
</evidence>
<dbReference type="CDD" id="cd06141">
    <property type="entry name" value="WRN_exo"/>
    <property type="match status" value="1"/>
</dbReference>
<keyword evidence="11 15" id="KW-0472">Membrane</keyword>
<proteinExistence type="inferred from homology"/>
<evidence type="ECO:0000313" key="18">
    <source>
        <dbReference type="Proteomes" id="UP001487740"/>
    </source>
</evidence>
<comment type="caution">
    <text evidence="17">The sequence shown here is derived from an EMBL/GenBank/DDBJ whole genome shotgun (WGS) entry which is preliminary data.</text>
</comment>
<dbReference type="GO" id="GO:0000175">
    <property type="term" value="F:3'-5'-RNA exonuclease activity"/>
    <property type="evidence" value="ECO:0007669"/>
    <property type="project" value="UniProtKB-ARBA"/>
</dbReference>
<evidence type="ECO:0000256" key="14">
    <source>
        <dbReference type="SAM" id="MobiDB-lite"/>
    </source>
</evidence>
<feature type="transmembrane region" description="Helical" evidence="15">
    <location>
        <begin position="12"/>
        <end position="28"/>
    </location>
</feature>
<evidence type="ECO:0000256" key="6">
    <source>
        <dbReference type="ARBA" id="ARBA00022723"/>
    </source>
</evidence>
<keyword evidence="5" id="KW-0540">Nuclease</keyword>
<keyword evidence="6" id="KW-0479">Metal-binding</keyword>
<comment type="subcellular location">
    <subcellularLocation>
        <location evidence="3">Mitochondrion membrane</location>
    </subcellularLocation>
</comment>
<dbReference type="AlphaFoldDB" id="A0AAW0UM49"/>
<dbReference type="GO" id="GO:0046872">
    <property type="term" value="F:metal ion binding"/>
    <property type="evidence" value="ECO:0007669"/>
    <property type="project" value="UniProtKB-KW"/>
</dbReference>
<feature type="region of interest" description="Disordered" evidence="14">
    <location>
        <begin position="597"/>
        <end position="648"/>
    </location>
</feature>
<evidence type="ECO:0000256" key="13">
    <source>
        <dbReference type="ARBA" id="ARBA00069878"/>
    </source>
</evidence>
<dbReference type="SUPFAM" id="SSF53098">
    <property type="entry name" value="Ribonuclease H-like"/>
    <property type="match status" value="1"/>
</dbReference>
<dbReference type="EMBL" id="JARAKH010000010">
    <property type="protein sequence ID" value="KAK8400586.1"/>
    <property type="molecule type" value="Genomic_DNA"/>
</dbReference>
<keyword evidence="10" id="KW-0496">Mitochondrion</keyword>
<dbReference type="FunFam" id="3.30.420.10:FF:000041">
    <property type="entry name" value="Exonuclease 3'-5' domain containing 2"/>
    <property type="match status" value="1"/>
</dbReference>
<dbReference type="GO" id="GO:0005634">
    <property type="term" value="C:nucleus"/>
    <property type="evidence" value="ECO:0007669"/>
    <property type="project" value="TreeGrafter"/>
</dbReference>
<dbReference type="GO" id="GO:0003676">
    <property type="term" value="F:nucleic acid binding"/>
    <property type="evidence" value="ECO:0007669"/>
    <property type="project" value="InterPro"/>
</dbReference>
<keyword evidence="7" id="KW-0378">Hydrolase</keyword>
<evidence type="ECO:0000256" key="7">
    <source>
        <dbReference type="ARBA" id="ARBA00022801"/>
    </source>
</evidence>
<evidence type="ECO:0000256" key="11">
    <source>
        <dbReference type="ARBA" id="ARBA00023136"/>
    </source>
</evidence>
<dbReference type="SMART" id="SM00474">
    <property type="entry name" value="35EXOc"/>
    <property type="match status" value="1"/>
</dbReference>
<evidence type="ECO:0000256" key="15">
    <source>
        <dbReference type="SAM" id="Phobius"/>
    </source>
</evidence>
<dbReference type="PANTHER" id="PTHR13620">
    <property type="entry name" value="3-5 EXONUCLEASE"/>
    <property type="match status" value="1"/>
</dbReference>
<keyword evidence="9 15" id="KW-1133">Transmembrane helix</keyword>
<dbReference type="InterPro" id="IPR012337">
    <property type="entry name" value="RNaseH-like_sf"/>
</dbReference>
<dbReference type="Gene3D" id="3.30.420.10">
    <property type="entry name" value="Ribonuclease H-like superfamily/Ribonuclease H"/>
    <property type="match status" value="1"/>
</dbReference>
<sequence>MMWMQPSDMWTLVAGLGGVMMLLASLYLKKQMLQALMRWRVAAALWCTTQKVWVVTSPLTWEHVFPQLHREAIKDGAIGLDCEWVHVKGSRRPVALLQMATSSGLCVLVRLSHLKGITLPSLKEFLRDDTVLKVGVGIVEDSDYLNQDYNLQVQGCIDLRHLVLLKEKIEGNGGGHHLGLSALAKAFLGITLDKDWRVRASDWEADTLSKRQVKYAADDALVGMQLLMVLVVELLGRSEGASSSLLPLLLPAFWQSHLAKAIRQICHNYKDLKFSTKNQDAAVKSGVAVKAAASPRKPKDVQPTTRKGPLYYNCQLLAPDNQPLCTLDPKKAHWYVVKGLGHLVSEEPLIVRLNFEPTGRPQAEREDGEFYLQERLNVCVVCGQKDSYIRKNVVPHEYRKHFPSLLKHHQNHDVLLLCFPCHRKSNILDAQLRMQLGKEFQAPVGNDPNAKDIIDNYRKLVRNAARALLRHHRSLPEARAQEYQYTLQQFFSCESLTEEQLKEAANMEVKVYREGQQEHGQAVVEAYKMIGLSKLEQRWRQHFINMMEPRFLPECWSVTHNMYKMKLKMARLPLDHKDRFVYKMALIGTEGTIEVPYNPREGRGESPLHDALPVTEKGNKILITPGESVIEKHSPKSRKKERSENSSY</sequence>
<name>A0AAW0UM49_SCYPA</name>
<comment type="cofactor">
    <cofactor evidence="1">
        <name>Mn(2+)</name>
        <dbReference type="ChEBI" id="CHEBI:29035"/>
    </cofactor>
</comment>
<reference evidence="17 18" key="1">
    <citation type="submission" date="2023-03" db="EMBL/GenBank/DDBJ databases">
        <title>High-quality genome of Scylla paramamosain provides insights in environmental adaptation.</title>
        <authorList>
            <person name="Zhang L."/>
        </authorList>
    </citation>
    <scope>NUCLEOTIDE SEQUENCE [LARGE SCALE GENOMIC DNA]</scope>
    <source>
        <strain evidence="17">LZ_2023a</strain>
        <tissue evidence="17">Muscle</tissue>
    </source>
</reference>
<evidence type="ECO:0000256" key="5">
    <source>
        <dbReference type="ARBA" id="ARBA00022722"/>
    </source>
</evidence>
<dbReference type="Proteomes" id="UP001487740">
    <property type="component" value="Unassembled WGS sequence"/>
</dbReference>
<comment type="cofactor">
    <cofactor evidence="2">
        <name>Mg(2+)</name>
        <dbReference type="ChEBI" id="CHEBI:18420"/>
    </cofactor>
</comment>
<organism evidence="17 18">
    <name type="scientific">Scylla paramamosain</name>
    <name type="common">Mud crab</name>
    <dbReference type="NCBI Taxonomy" id="85552"/>
    <lineage>
        <taxon>Eukaryota</taxon>
        <taxon>Metazoa</taxon>
        <taxon>Ecdysozoa</taxon>
        <taxon>Arthropoda</taxon>
        <taxon>Crustacea</taxon>
        <taxon>Multicrustacea</taxon>
        <taxon>Malacostraca</taxon>
        <taxon>Eumalacostraca</taxon>
        <taxon>Eucarida</taxon>
        <taxon>Decapoda</taxon>
        <taxon>Pleocyemata</taxon>
        <taxon>Brachyura</taxon>
        <taxon>Eubrachyura</taxon>
        <taxon>Portunoidea</taxon>
        <taxon>Portunidae</taxon>
        <taxon>Portuninae</taxon>
        <taxon>Scylla</taxon>
    </lineage>
</organism>
<keyword evidence="18" id="KW-1185">Reference proteome</keyword>
<evidence type="ECO:0000256" key="8">
    <source>
        <dbReference type="ARBA" id="ARBA00022839"/>
    </source>
</evidence>
<evidence type="ECO:0000256" key="10">
    <source>
        <dbReference type="ARBA" id="ARBA00023128"/>
    </source>
</evidence>
<dbReference type="GO" id="GO:0031966">
    <property type="term" value="C:mitochondrial membrane"/>
    <property type="evidence" value="ECO:0007669"/>
    <property type="project" value="UniProtKB-SubCell"/>
</dbReference>
<evidence type="ECO:0000256" key="2">
    <source>
        <dbReference type="ARBA" id="ARBA00001946"/>
    </source>
</evidence>
<evidence type="ECO:0000256" key="12">
    <source>
        <dbReference type="ARBA" id="ARBA00061005"/>
    </source>
</evidence>
<comment type="similarity">
    <text evidence="12">Belongs to the EXD2 family.</text>
</comment>
<dbReference type="InterPro" id="IPR002562">
    <property type="entry name" value="3'-5'_exonuclease_dom"/>
</dbReference>
<dbReference type="InterPro" id="IPR036397">
    <property type="entry name" value="RNaseH_sf"/>
</dbReference>
<evidence type="ECO:0000313" key="17">
    <source>
        <dbReference type="EMBL" id="KAK8400586.1"/>
    </source>
</evidence>
<protein>
    <recommendedName>
        <fullName evidence="13">Exonuclease 3'-5' domain-containing protein 2</fullName>
    </recommendedName>
</protein>
<evidence type="ECO:0000256" key="9">
    <source>
        <dbReference type="ARBA" id="ARBA00022989"/>
    </source>
</evidence>
<evidence type="ECO:0000256" key="1">
    <source>
        <dbReference type="ARBA" id="ARBA00001936"/>
    </source>
</evidence>
<evidence type="ECO:0000259" key="16">
    <source>
        <dbReference type="SMART" id="SM00474"/>
    </source>
</evidence>
<dbReference type="GO" id="GO:0006310">
    <property type="term" value="P:DNA recombination"/>
    <property type="evidence" value="ECO:0007669"/>
    <property type="project" value="UniProtKB-ARBA"/>
</dbReference>
<evidence type="ECO:0000256" key="3">
    <source>
        <dbReference type="ARBA" id="ARBA00004325"/>
    </source>
</evidence>
<accession>A0AAW0UM49</accession>
<dbReference type="InterPro" id="IPR051132">
    <property type="entry name" value="3-5_Exonuclease_domain"/>
</dbReference>
<gene>
    <name evidence="17" type="ORF">O3P69_003330</name>
</gene>
<keyword evidence="8" id="KW-0269">Exonuclease</keyword>
<dbReference type="Pfam" id="PF01612">
    <property type="entry name" value="DNA_pol_A_exo1"/>
    <property type="match status" value="1"/>
</dbReference>